<keyword evidence="8" id="KW-1185">Reference proteome</keyword>
<evidence type="ECO:0000256" key="5">
    <source>
        <dbReference type="SAM" id="Phobius"/>
    </source>
</evidence>
<evidence type="ECO:0000313" key="7">
    <source>
        <dbReference type="EMBL" id="MVQ50056.1"/>
    </source>
</evidence>
<evidence type="ECO:0000256" key="1">
    <source>
        <dbReference type="ARBA" id="ARBA00004141"/>
    </source>
</evidence>
<accession>A0A6L6XUA8</accession>
<dbReference type="InterPro" id="IPR026841">
    <property type="entry name" value="Aur1/Ipt1"/>
</dbReference>
<dbReference type="EMBL" id="WSEK01000004">
    <property type="protein sequence ID" value="MVQ50056.1"/>
    <property type="molecule type" value="Genomic_DNA"/>
</dbReference>
<feature type="transmembrane region" description="Helical" evidence="5">
    <location>
        <begin position="120"/>
        <end position="138"/>
    </location>
</feature>
<comment type="caution">
    <text evidence="7">The sequence shown here is derived from an EMBL/GenBank/DDBJ whole genome shotgun (WGS) entry which is preliminary data.</text>
</comment>
<name>A0A6L6XUA8_9ACTN</name>
<evidence type="ECO:0000256" key="4">
    <source>
        <dbReference type="ARBA" id="ARBA00023136"/>
    </source>
</evidence>
<feature type="transmembrane region" description="Helical" evidence="5">
    <location>
        <begin position="150"/>
        <end position="168"/>
    </location>
</feature>
<dbReference type="CDD" id="cd03386">
    <property type="entry name" value="PAP2_Aur1_like"/>
    <property type="match status" value="1"/>
</dbReference>
<evidence type="ECO:0000256" key="2">
    <source>
        <dbReference type="ARBA" id="ARBA00022692"/>
    </source>
</evidence>
<keyword evidence="3 5" id="KW-1133">Transmembrane helix</keyword>
<evidence type="ECO:0000259" key="6">
    <source>
        <dbReference type="Pfam" id="PF14378"/>
    </source>
</evidence>
<dbReference type="GO" id="GO:0016020">
    <property type="term" value="C:membrane"/>
    <property type="evidence" value="ECO:0007669"/>
    <property type="project" value="UniProtKB-SubCell"/>
</dbReference>
<dbReference type="Proteomes" id="UP000473525">
    <property type="component" value="Unassembled WGS sequence"/>
</dbReference>
<dbReference type="InterPro" id="IPR052185">
    <property type="entry name" value="IPC_Synthase-Related"/>
</dbReference>
<feature type="domain" description="Inositolphosphotransferase Aur1/Ipt1" evidence="6">
    <location>
        <begin position="87"/>
        <end position="267"/>
    </location>
</feature>
<dbReference type="PANTHER" id="PTHR31310:SF7">
    <property type="entry name" value="PA-PHOSPHATASE RELATED-FAMILY PROTEIN DDB_G0268928"/>
    <property type="match status" value="1"/>
</dbReference>
<dbReference type="PANTHER" id="PTHR31310">
    <property type="match status" value="1"/>
</dbReference>
<proteinExistence type="predicted"/>
<keyword evidence="4 5" id="KW-0472">Membrane</keyword>
<feature type="transmembrane region" description="Helical" evidence="5">
    <location>
        <begin position="202"/>
        <end position="221"/>
    </location>
</feature>
<comment type="subcellular location">
    <subcellularLocation>
        <location evidence="1">Membrane</location>
        <topology evidence="1">Multi-pass membrane protein</topology>
    </subcellularLocation>
</comment>
<evidence type="ECO:0000256" key="3">
    <source>
        <dbReference type="ARBA" id="ARBA00022989"/>
    </source>
</evidence>
<dbReference type="AlphaFoldDB" id="A0A6L6XUA8"/>
<reference evidence="7 8" key="1">
    <citation type="submission" date="2019-12" db="EMBL/GenBank/DDBJ databases">
        <authorList>
            <person name="Huq M.A."/>
        </authorList>
    </citation>
    <scope>NUCLEOTIDE SEQUENCE [LARGE SCALE GENOMIC DNA]</scope>
    <source>
        <strain evidence="7 8">MAH-18</strain>
    </source>
</reference>
<evidence type="ECO:0000313" key="8">
    <source>
        <dbReference type="Proteomes" id="UP000473525"/>
    </source>
</evidence>
<keyword evidence="2 5" id="KW-0812">Transmembrane</keyword>
<gene>
    <name evidence="7" type="ORF">GON03_12775</name>
</gene>
<protein>
    <submittedName>
        <fullName evidence="7">Inositol phosphorylceramide synthase</fullName>
    </submittedName>
</protein>
<organism evidence="7 8">
    <name type="scientific">Nocardioides agri</name>
    <dbReference type="NCBI Taxonomy" id="2682843"/>
    <lineage>
        <taxon>Bacteria</taxon>
        <taxon>Bacillati</taxon>
        <taxon>Actinomycetota</taxon>
        <taxon>Actinomycetes</taxon>
        <taxon>Propionibacteriales</taxon>
        <taxon>Nocardioidaceae</taxon>
        <taxon>Nocardioides</taxon>
    </lineage>
</organism>
<dbReference type="Pfam" id="PF14378">
    <property type="entry name" value="PAP2_3"/>
    <property type="match status" value="1"/>
</dbReference>
<feature type="transmembrane region" description="Helical" evidence="5">
    <location>
        <begin position="228"/>
        <end position="244"/>
    </location>
</feature>
<sequence>MSSTSRPGRTRCGDSCSGPLSYSCKLSRKDGTSAMAVSTIAPPASRRTGGTDVLRELAQVLGAFLLYNVGRMLAAQELGRADAHGQDIVDAERWLRLPAEASVQAWALGHGWLIDLANRYYVSIHFPLTIAVLVWLYRYRRPAYHWAKRALLAATGVALVFHVLVPVTPPRLLSSLGMVDTGHAGGVSIYQAPVLGSMSNEYAAMPSLHVGWALLLAVVLISACRSRWRWLWVLHPLATLFVVVSTANHYWLDGLAGSTLVVAALWLTRARRT</sequence>